<accession>A0A814C5E5</accession>
<dbReference type="AlphaFoldDB" id="A0A814C5E5"/>
<reference evidence="2" key="1">
    <citation type="submission" date="2021-02" db="EMBL/GenBank/DDBJ databases">
        <authorList>
            <person name="Nowell W R."/>
        </authorList>
    </citation>
    <scope>NUCLEOTIDE SEQUENCE</scope>
</reference>
<gene>
    <name evidence="2" type="ORF">GPM918_LOCUS10411</name>
    <name evidence="3" type="ORF">SRO942_LOCUS10412</name>
</gene>
<evidence type="ECO:0000313" key="4">
    <source>
        <dbReference type="Proteomes" id="UP000663829"/>
    </source>
</evidence>
<dbReference type="InterPro" id="IPR029063">
    <property type="entry name" value="SAM-dependent_MTases_sf"/>
</dbReference>
<dbReference type="EMBL" id="CAJOBC010002050">
    <property type="protein sequence ID" value="CAF3712675.1"/>
    <property type="molecule type" value="Genomic_DNA"/>
</dbReference>
<name>A0A814C5E5_9BILA</name>
<proteinExistence type="predicted"/>
<keyword evidence="4" id="KW-1185">Reference proteome</keyword>
<evidence type="ECO:0000313" key="3">
    <source>
        <dbReference type="EMBL" id="CAF3712675.1"/>
    </source>
</evidence>
<evidence type="ECO:0000313" key="2">
    <source>
        <dbReference type="EMBL" id="CAF0935366.1"/>
    </source>
</evidence>
<protein>
    <recommendedName>
        <fullName evidence="1">Methyltransferase FkbM domain-containing protein</fullName>
    </recommendedName>
</protein>
<dbReference type="InterPro" id="IPR006342">
    <property type="entry name" value="FkbM_mtfrase"/>
</dbReference>
<dbReference type="Pfam" id="PF05050">
    <property type="entry name" value="Methyltransf_21"/>
    <property type="match status" value="1"/>
</dbReference>
<evidence type="ECO:0000259" key="1">
    <source>
        <dbReference type="Pfam" id="PF05050"/>
    </source>
</evidence>
<organism evidence="2 4">
    <name type="scientific">Didymodactylos carnosus</name>
    <dbReference type="NCBI Taxonomy" id="1234261"/>
    <lineage>
        <taxon>Eukaryota</taxon>
        <taxon>Metazoa</taxon>
        <taxon>Spiralia</taxon>
        <taxon>Gnathifera</taxon>
        <taxon>Rotifera</taxon>
        <taxon>Eurotatoria</taxon>
        <taxon>Bdelloidea</taxon>
        <taxon>Philodinida</taxon>
        <taxon>Philodinidae</taxon>
        <taxon>Didymodactylos</taxon>
    </lineage>
</organism>
<dbReference type="Proteomes" id="UP000681722">
    <property type="component" value="Unassembled WGS sequence"/>
</dbReference>
<sequence>MSVGVSRSARNQTTQQVKDKTVQSVSIDSLAQIRSYKKILIFKIDTEGAEIGVLLSSQKLLARKRVEHFIIEIINHDWKDLGVKDERIGLNIFYNLQKDYIAILLNNEEYSAEILGWPVDDGQEFLDIVGSRFIIPEGENGFPILLENRKHKQRGCNVWFRKKKQLLY</sequence>
<dbReference type="SUPFAM" id="SSF53335">
    <property type="entry name" value="S-adenosyl-L-methionine-dependent methyltransferases"/>
    <property type="match status" value="1"/>
</dbReference>
<dbReference type="EMBL" id="CAJNOQ010002050">
    <property type="protein sequence ID" value="CAF0935366.1"/>
    <property type="molecule type" value="Genomic_DNA"/>
</dbReference>
<dbReference type="Gene3D" id="3.40.50.150">
    <property type="entry name" value="Vaccinia Virus protein VP39"/>
    <property type="match status" value="1"/>
</dbReference>
<feature type="domain" description="Methyltransferase FkbM" evidence="1">
    <location>
        <begin position="9"/>
        <end position="74"/>
    </location>
</feature>
<comment type="caution">
    <text evidence="2">The sequence shown here is derived from an EMBL/GenBank/DDBJ whole genome shotgun (WGS) entry which is preliminary data.</text>
</comment>
<dbReference type="Proteomes" id="UP000663829">
    <property type="component" value="Unassembled WGS sequence"/>
</dbReference>